<proteinExistence type="predicted"/>
<evidence type="ECO:0000256" key="2">
    <source>
        <dbReference type="SAM" id="Phobius"/>
    </source>
</evidence>
<feature type="transmembrane region" description="Helical" evidence="2">
    <location>
        <begin position="122"/>
        <end position="142"/>
    </location>
</feature>
<keyword evidence="2" id="KW-1133">Transmembrane helix</keyword>
<evidence type="ECO:0000256" key="1">
    <source>
        <dbReference type="SAM" id="MobiDB-lite"/>
    </source>
</evidence>
<reference evidence="4" key="1">
    <citation type="journal article" date="2023" name="Commun. Biol.">
        <title>Genome analysis of Parmales, the sister group of diatoms, reveals the evolutionary specialization of diatoms from phago-mixotrophs to photoautotrophs.</title>
        <authorList>
            <person name="Ban H."/>
            <person name="Sato S."/>
            <person name="Yoshikawa S."/>
            <person name="Yamada K."/>
            <person name="Nakamura Y."/>
            <person name="Ichinomiya M."/>
            <person name="Sato N."/>
            <person name="Blanc-Mathieu R."/>
            <person name="Endo H."/>
            <person name="Kuwata A."/>
            <person name="Ogata H."/>
        </authorList>
    </citation>
    <scope>NUCLEOTIDE SEQUENCE [LARGE SCALE GENOMIC DNA]</scope>
</reference>
<keyword evidence="2" id="KW-0472">Membrane</keyword>
<name>A0A9W7GJN3_9STRA</name>
<feature type="region of interest" description="Disordered" evidence="1">
    <location>
        <begin position="1"/>
        <end position="54"/>
    </location>
</feature>
<keyword evidence="4" id="KW-1185">Reference proteome</keyword>
<dbReference type="Proteomes" id="UP001165065">
    <property type="component" value="Unassembled WGS sequence"/>
</dbReference>
<feature type="transmembrane region" description="Helical" evidence="2">
    <location>
        <begin position="89"/>
        <end position="110"/>
    </location>
</feature>
<dbReference type="OrthoDB" id="197579at2759"/>
<sequence>MPTASRSRSRTPAKRSSSRGKSLTPKKSTSKSSKSNKSTSGGWKSRRGWMSRPTPGFPRGLYPTIAISDSFNVAGHLIAAFLVKEVSPFASMGFFTVAIAGAFGVARFGFNEDLFADTNGALADYAAFVGLPCVGYELASLGRYVDNWLFASIFTLLEICTRPLGENVRNGVFKPLINIFLFVGPCILSKNVLAQIGIAVFVVGAVVIGPDREKYKAGVRCENWFHYAIGVAAVLIGRGAVEVLQK</sequence>
<evidence type="ECO:0000313" key="3">
    <source>
        <dbReference type="EMBL" id="GMI45212.1"/>
    </source>
</evidence>
<comment type="caution">
    <text evidence="3">The sequence shown here is derived from an EMBL/GenBank/DDBJ whole genome shotgun (WGS) entry which is preliminary data.</text>
</comment>
<feature type="compositionally biased region" description="Low complexity" evidence="1">
    <location>
        <begin position="20"/>
        <end position="43"/>
    </location>
</feature>
<feature type="compositionally biased region" description="Basic residues" evidence="1">
    <location>
        <begin position="7"/>
        <end position="18"/>
    </location>
</feature>
<protein>
    <submittedName>
        <fullName evidence="3">Uncharacterized protein</fullName>
    </submittedName>
</protein>
<keyword evidence="2" id="KW-0812">Transmembrane</keyword>
<gene>
    <name evidence="3" type="ORF">TrCOL_g3351</name>
</gene>
<organism evidence="3 4">
    <name type="scientific">Triparma columacea</name>
    <dbReference type="NCBI Taxonomy" id="722753"/>
    <lineage>
        <taxon>Eukaryota</taxon>
        <taxon>Sar</taxon>
        <taxon>Stramenopiles</taxon>
        <taxon>Ochrophyta</taxon>
        <taxon>Bolidophyceae</taxon>
        <taxon>Parmales</taxon>
        <taxon>Triparmaceae</taxon>
        <taxon>Triparma</taxon>
    </lineage>
</organism>
<feature type="transmembrane region" description="Helical" evidence="2">
    <location>
        <begin position="224"/>
        <end position="241"/>
    </location>
</feature>
<dbReference type="EMBL" id="BRYA01000239">
    <property type="protein sequence ID" value="GMI45212.1"/>
    <property type="molecule type" value="Genomic_DNA"/>
</dbReference>
<evidence type="ECO:0000313" key="4">
    <source>
        <dbReference type="Proteomes" id="UP001165065"/>
    </source>
</evidence>
<accession>A0A9W7GJN3</accession>
<dbReference type="AlphaFoldDB" id="A0A9W7GJN3"/>
<feature type="transmembrane region" description="Helical" evidence="2">
    <location>
        <begin position="177"/>
        <end position="204"/>
    </location>
</feature>